<dbReference type="GO" id="GO:0005886">
    <property type="term" value="C:plasma membrane"/>
    <property type="evidence" value="ECO:0007669"/>
    <property type="project" value="UniProtKB-SubCell"/>
</dbReference>
<proteinExistence type="inferred from homology"/>
<feature type="region of interest" description="Disordered" evidence="7">
    <location>
        <begin position="62"/>
        <end position="82"/>
    </location>
</feature>
<name>A0A291Q9B7_9ACTN</name>
<dbReference type="InterPro" id="IPR043148">
    <property type="entry name" value="TagF_C"/>
</dbReference>
<evidence type="ECO:0000256" key="1">
    <source>
        <dbReference type="ARBA" id="ARBA00004202"/>
    </source>
</evidence>
<dbReference type="InterPro" id="IPR007554">
    <property type="entry name" value="Glycerophosphate_synth"/>
</dbReference>
<dbReference type="PANTHER" id="PTHR37316:SF3">
    <property type="entry name" value="TEICHOIC ACID GLYCEROL-PHOSPHATE TRANSFERASE"/>
    <property type="match status" value="1"/>
</dbReference>
<evidence type="ECO:0000256" key="5">
    <source>
        <dbReference type="ARBA" id="ARBA00022944"/>
    </source>
</evidence>
<accession>A0A291Q9B7</accession>
<keyword evidence="10" id="KW-1185">Reference proteome</keyword>
<dbReference type="InterPro" id="IPR051612">
    <property type="entry name" value="Teichoic_Acid_Biosynth"/>
</dbReference>
<dbReference type="Gene3D" id="3.40.50.11820">
    <property type="match status" value="1"/>
</dbReference>
<evidence type="ECO:0000259" key="8">
    <source>
        <dbReference type="Pfam" id="PF00535"/>
    </source>
</evidence>
<evidence type="ECO:0000256" key="2">
    <source>
        <dbReference type="ARBA" id="ARBA00010488"/>
    </source>
</evidence>
<evidence type="ECO:0000313" key="10">
    <source>
        <dbReference type="Proteomes" id="UP000221011"/>
    </source>
</evidence>
<dbReference type="KEGG" id="sfk:KY5_3140"/>
<evidence type="ECO:0000313" key="9">
    <source>
        <dbReference type="EMBL" id="ATL28158.1"/>
    </source>
</evidence>
<comment type="subcellular location">
    <subcellularLocation>
        <location evidence="1">Cell membrane</location>
        <topology evidence="1">Peripheral membrane protein</topology>
    </subcellularLocation>
</comment>
<organism evidence="9 10">
    <name type="scientific">Streptomyces formicae</name>
    <dbReference type="NCBI Taxonomy" id="1616117"/>
    <lineage>
        <taxon>Bacteria</taxon>
        <taxon>Bacillati</taxon>
        <taxon>Actinomycetota</taxon>
        <taxon>Actinomycetes</taxon>
        <taxon>Kitasatosporales</taxon>
        <taxon>Streptomycetaceae</taxon>
        <taxon>Streptomyces</taxon>
    </lineage>
</organism>
<dbReference type="GO" id="GO:0047355">
    <property type="term" value="F:CDP-glycerol glycerophosphotransferase activity"/>
    <property type="evidence" value="ECO:0007669"/>
    <property type="project" value="InterPro"/>
</dbReference>
<feature type="domain" description="Glycosyltransferase 2-like" evidence="8">
    <location>
        <begin position="5"/>
        <end position="116"/>
    </location>
</feature>
<dbReference type="PANTHER" id="PTHR37316">
    <property type="entry name" value="TEICHOIC ACID GLYCEROL-PHOSPHATE PRIMASE"/>
    <property type="match status" value="1"/>
</dbReference>
<dbReference type="Pfam" id="PF04464">
    <property type="entry name" value="Glyphos_transf"/>
    <property type="match status" value="1"/>
</dbReference>
<evidence type="ECO:0000256" key="3">
    <source>
        <dbReference type="ARBA" id="ARBA00022475"/>
    </source>
</evidence>
<keyword evidence="5" id="KW-0777">Teichoic acid biosynthesis</keyword>
<evidence type="ECO:0000256" key="6">
    <source>
        <dbReference type="ARBA" id="ARBA00023136"/>
    </source>
</evidence>
<dbReference type="RefSeq" id="WP_098242863.1">
    <property type="nucleotide sequence ID" value="NZ_CP022685.1"/>
</dbReference>
<keyword evidence="3" id="KW-1003">Cell membrane</keyword>
<dbReference type="GO" id="GO:0019350">
    <property type="term" value="P:teichoic acid biosynthetic process"/>
    <property type="evidence" value="ECO:0007669"/>
    <property type="project" value="UniProtKB-KW"/>
</dbReference>
<dbReference type="InterPro" id="IPR029044">
    <property type="entry name" value="Nucleotide-diphossugar_trans"/>
</dbReference>
<dbReference type="CDD" id="cd00761">
    <property type="entry name" value="Glyco_tranf_GTA_type"/>
    <property type="match status" value="1"/>
</dbReference>
<comment type="similarity">
    <text evidence="2">Belongs to the CDP-glycerol glycerophosphotransferase family.</text>
</comment>
<gene>
    <name evidence="9" type="ORF">KY5_3140</name>
</gene>
<evidence type="ECO:0000256" key="4">
    <source>
        <dbReference type="ARBA" id="ARBA00022679"/>
    </source>
</evidence>
<dbReference type="SUPFAM" id="SSF53756">
    <property type="entry name" value="UDP-Glycosyltransferase/glycogen phosphorylase"/>
    <property type="match status" value="1"/>
</dbReference>
<dbReference type="InterPro" id="IPR043149">
    <property type="entry name" value="TagF_N"/>
</dbReference>
<dbReference type="Pfam" id="PF00535">
    <property type="entry name" value="Glycos_transf_2"/>
    <property type="match status" value="1"/>
</dbReference>
<dbReference type="Proteomes" id="UP000221011">
    <property type="component" value="Chromosome"/>
</dbReference>
<keyword evidence="4 9" id="KW-0808">Transferase</keyword>
<evidence type="ECO:0000256" key="7">
    <source>
        <dbReference type="SAM" id="MobiDB-lite"/>
    </source>
</evidence>
<dbReference type="Gene3D" id="3.90.550.10">
    <property type="entry name" value="Spore Coat Polysaccharide Biosynthesis Protein SpsA, Chain A"/>
    <property type="match status" value="1"/>
</dbReference>
<keyword evidence="6" id="KW-0472">Membrane</keyword>
<reference evidence="9 10" key="1">
    <citation type="submission" date="2017-08" db="EMBL/GenBank/DDBJ databases">
        <title>Complete Genome Sequence of Streptomyces formicae KY5, the formicamycin producer.</title>
        <authorList>
            <person name="Holmes N.A."/>
            <person name="Devine R."/>
            <person name="Qin Z."/>
            <person name="Seipke R.F."/>
            <person name="Wilkinson B."/>
            <person name="Hutchings M.I."/>
        </authorList>
    </citation>
    <scope>NUCLEOTIDE SEQUENCE [LARGE SCALE GENOMIC DNA]</scope>
    <source>
        <strain evidence="9 10">KY5</strain>
    </source>
</reference>
<dbReference type="SUPFAM" id="SSF53448">
    <property type="entry name" value="Nucleotide-diphospho-sugar transferases"/>
    <property type="match status" value="1"/>
</dbReference>
<dbReference type="InterPro" id="IPR001173">
    <property type="entry name" value="Glyco_trans_2-like"/>
</dbReference>
<dbReference type="EMBL" id="CP022685">
    <property type="protein sequence ID" value="ATL28158.1"/>
    <property type="molecule type" value="Genomic_DNA"/>
</dbReference>
<dbReference type="Gene3D" id="3.40.50.12580">
    <property type="match status" value="1"/>
</dbReference>
<protein>
    <submittedName>
        <fullName evidence="9">CDP-glycosylpolyol phosphate:glycosylpolyol glycosylpolyolphosphotransferase</fullName>
    </submittedName>
</protein>
<dbReference type="AlphaFoldDB" id="A0A291Q9B7"/>
<sequence>MSRFSIIVPTHGVPGRLADCLASVLGQSFTDFELIAVVDDAGGPADGEGLCAAIVAEHAEGDHRVRRTESPSDEGLAGARDAGTRAAGGDYLLYLDGDDTLTPGSLEALDARLAETGDPDLLLFDHERVHWFDGGQGPALQRLWEGAPRGTFGVADHPALPDPLVPAFSAAHRRAFVTRHRLCFAPGMFTDLVWSVSTALRAERIAVLDRVCVRHLLRRQGARNRRPGVHHLDLLGQFDLAMTDAESLDVPAPVLDRVFRRLTHELLKTASTPSRLPSARLRRRFFRGATKAYRLHRPAGFRAPGGSIGVQHRLLAAGAYAGFCALRGAKNRLPALIGPTLRRVVRRIQRHRHPYKTFLKRPVDADLAVFSAYWGRGYACNPAAIHAATRRLAPHVKTVFLVSDAASAALPDGVEGVEIGSTRYWEVMATAKYTFNNVNFEMAVKKRPGTVHVQTQHGTPLKRMGVDQVDFPAAAAAAGPLGKLLQRVDRWDVNISSNHHSTEVWERAYPGAYESLAVGYPRNDAFYSASADDVSAIRKRLGVPDGKIALLYAPTHRDYRTDFATQLDLPAFCDALGEEFVVLLRAHHFYEGSAGLEGIVRSGKLIDVTEHRSPEEVCLASDALITDYSSIMFDYANLDRPIVVYADDWDVYRETRGVYFDLLAEPPGAVARTQDELTAVFRSGAWEGASAGRLRAAFRARFCDLDDGLAAERVVRRVLLGEAVADLPPVVPLSERVPAPAAPRVPQH</sequence>